<feature type="domain" description="BZIP" evidence="8">
    <location>
        <begin position="68"/>
        <end position="131"/>
    </location>
</feature>
<organism evidence="9 10">
    <name type="scientific">Elaeis guineensis var. tenera</name>
    <name type="common">Oil palm</name>
    <dbReference type="NCBI Taxonomy" id="51953"/>
    <lineage>
        <taxon>Eukaryota</taxon>
        <taxon>Viridiplantae</taxon>
        <taxon>Streptophyta</taxon>
        <taxon>Embryophyta</taxon>
        <taxon>Tracheophyta</taxon>
        <taxon>Spermatophyta</taxon>
        <taxon>Magnoliopsida</taxon>
        <taxon>Liliopsida</taxon>
        <taxon>Arecaceae</taxon>
        <taxon>Arecoideae</taxon>
        <taxon>Cocoseae</taxon>
        <taxon>Elaeidinae</taxon>
        <taxon>Elaeis</taxon>
    </lineage>
</organism>
<gene>
    <name evidence="10" type="primary">LOC114914833</name>
</gene>
<dbReference type="SUPFAM" id="SSF57959">
    <property type="entry name" value="Leucine zipper domain"/>
    <property type="match status" value="1"/>
</dbReference>
<comment type="subcellular location">
    <subcellularLocation>
        <location evidence="1">Nucleus</location>
    </subcellularLocation>
</comment>
<protein>
    <submittedName>
        <fullName evidence="10">Transcription factor RF2b-like</fullName>
    </submittedName>
</protein>
<keyword evidence="4" id="KW-0804">Transcription</keyword>
<accession>A0A8N4F6F4</accession>
<feature type="compositionally biased region" description="Basic and acidic residues" evidence="7">
    <location>
        <begin position="59"/>
        <end position="69"/>
    </location>
</feature>
<keyword evidence="2" id="KW-0805">Transcription regulation</keyword>
<dbReference type="AlphaFoldDB" id="A0A8N4F6F4"/>
<dbReference type="RefSeq" id="XP_029124404.1">
    <property type="nucleotide sequence ID" value="XM_029268571.1"/>
</dbReference>
<dbReference type="InterPro" id="IPR004827">
    <property type="entry name" value="bZIP"/>
</dbReference>
<evidence type="ECO:0000256" key="1">
    <source>
        <dbReference type="ARBA" id="ARBA00004123"/>
    </source>
</evidence>
<proteinExistence type="predicted"/>
<evidence type="ECO:0000259" key="8">
    <source>
        <dbReference type="PROSITE" id="PS50217"/>
    </source>
</evidence>
<dbReference type="InterPro" id="IPR044521">
    <property type="entry name" value="AtbZIP8/43"/>
</dbReference>
<dbReference type="SMART" id="SM00338">
    <property type="entry name" value="BRLZ"/>
    <property type="match status" value="1"/>
</dbReference>
<feature type="coiled-coil region" evidence="6">
    <location>
        <begin position="79"/>
        <end position="197"/>
    </location>
</feature>
<evidence type="ECO:0000313" key="9">
    <source>
        <dbReference type="Proteomes" id="UP000504607"/>
    </source>
</evidence>
<dbReference type="GO" id="GO:0003700">
    <property type="term" value="F:DNA-binding transcription factor activity"/>
    <property type="evidence" value="ECO:0007669"/>
    <property type="project" value="InterPro"/>
</dbReference>
<dbReference type="Pfam" id="PF00170">
    <property type="entry name" value="bZIP_1"/>
    <property type="match status" value="1"/>
</dbReference>
<dbReference type="PANTHER" id="PTHR46324:SF26">
    <property type="entry name" value="OS02G0728001 PROTEIN"/>
    <property type="match status" value="1"/>
</dbReference>
<dbReference type="GO" id="GO:0005634">
    <property type="term" value="C:nucleus"/>
    <property type="evidence" value="ECO:0007669"/>
    <property type="project" value="UniProtKB-SubCell"/>
</dbReference>
<dbReference type="PANTHER" id="PTHR46324">
    <property type="entry name" value="BASIC LEUCINE ZIPPER 43-RELATED"/>
    <property type="match status" value="1"/>
</dbReference>
<reference evidence="10" key="1">
    <citation type="submission" date="2025-08" db="UniProtKB">
        <authorList>
            <consortium name="RefSeq"/>
        </authorList>
    </citation>
    <scope>IDENTIFICATION</scope>
</reference>
<keyword evidence="5" id="KW-0539">Nucleus</keyword>
<dbReference type="Proteomes" id="UP000504607">
    <property type="component" value="Chromosome 15"/>
</dbReference>
<dbReference type="GO" id="GO:0003677">
    <property type="term" value="F:DNA binding"/>
    <property type="evidence" value="ECO:0007669"/>
    <property type="project" value="UniProtKB-KW"/>
</dbReference>
<evidence type="ECO:0000313" key="10">
    <source>
        <dbReference type="RefSeq" id="XP_029124404.1"/>
    </source>
</evidence>
<keyword evidence="3" id="KW-0238">DNA-binding</keyword>
<keyword evidence="6" id="KW-0175">Coiled coil</keyword>
<dbReference type="PROSITE" id="PS50217">
    <property type="entry name" value="BZIP"/>
    <property type="match status" value="1"/>
</dbReference>
<feature type="compositionally biased region" description="Polar residues" evidence="7">
    <location>
        <begin position="48"/>
        <end position="58"/>
    </location>
</feature>
<dbReference type="OrthoDB" id="1642657at2759"/>
<dbReference type="CDD" id="cd14702">
    <property type="entry name" value="bZIP_plant_GBF1"/>
    <property type="match status" value="1"/>
</dbReference>
<dbReference type="InterPro" id="IPR046347">
    <property type="entry name" value="bZIP_sf"/>
</dbReference>
<evidence type="ECO:0000256" key="3">
    <source>
        <dbReference type="ARBA" id="ARBA00023125"/>
    </source>
</evidence>
<dbReference type="GeneID" id="114914833"/>
<evidence type="ECO:0000256" key="7">
    <source>
        <dbReference type="SAM" id="MobiDB-lite"/>
    </source>
</evidence>
<sequence length="255" mass="29523">MEEGTVFDSDWAPVMADIAHPFDQFFAENPAILIPTVQHDTARKRSYSEPSSYTGGSETTKDTDTSAEERQLRRKLVNRESARRARQRKQEFVAELQQKITEMHIKNEDLKVKYEASARNYEQVLAENTTFKAQIKDMHGAYEDLKVKYEASAQNYEQVLAENMTIKAQIKDMHVAYEDLKVKYEAFARNYEQVLAENMTFKAQEKRNKDGEKMSAPMPTNLNHIQKSACGKQSYLELLQNDDLDPFELGTIFDW</sequence>
<dbReference type="InterPro" id="IPR045314">
    <property type="entry name" value="bZIP_plant_GBF1"/>
</dbReference>
<evidence type="ECO:0000256" key="6">
    <source>
        <dbReference type="SAM" id="Coils"/>
    </source>
</evidence>
<dbReference type="Gene3D" id="1.20.5.170">
    <property type="match status" value="1"/>
</dbReference>
<evidence type="ECO:0000256" key="2">
    <source>
        <dbReference type="ARBA" id="ARBA00023015"/>
    </source>
</evidence>
<feature type="region of interest" description="Disordered" evidence="7">
    <location>
        <begin position="38"/>
        <end position="69"/>
    </location>
</feature>
<evidence type="ECO:0000256" key="5">
    <source>
        <dbReference type="ARBA" id="ARBA00023242"/>
    </source>
</evidence>
<dbReference type="KEGG" id="egu:114914833"/>
<name>A0A8N4F6F4_ELAGV</name>
<evidence type="ECO:0000256" key="4">
    <source>
        <dbReference type="ARBA" id="ARBA00023163"/>
    </source>
</evidence>
<keyword evidence="9" id="KW-1185">Reference proteome</keyword>